<reference evidence="2" key="1">
    <citation type="submission" date="2023-08" db="EMBL/GenBank/DDBJ databases">
        <authorList>
            <person name="Chen Y."/>
            <person name="Shah S."/>
            <person name="Dougan E. K."/>
            <person name="Thang M."/>
            <person name="Chan C."/>
        </authorList>
    </citation>
    <scope>NUCLEOTIDE SEQUENCE</scope>
</reference>
<evidence type="ECO:0008006" key="4">
    <source>
        <dbReference type="Google" id="ProtNLM"/>
    </source>
</evidence>
<name>A0AA36MXG1_9DINO</name>
<dbReference type="SUPFAM" id="SSF52540">
    <property type="entry name" value="P-loop containing nucleoside triphosphate hydrolases"/>
    <property type="match status" value="1"/>
</dbReference>
<protein>
    <recommendedName>
        <fullName evidence="4">Sulfotransferase</fullName>
    </recommendedName>
</protein>
<evidence type="ECO:0000256" key="1">
    <source>
        <dbReference type="SAM" id="SignalP"/>
    </source>
</evidence>
<keyword evidence="1" id="KW-0732">Signal</keyword>
<dbReference type="EMBL" id="CAUJNA010002001">
    <property type="protein sequence ID" value="CAJ1390064.1"/>
    <property type="molecule type" value="Genomic_DNA"/>
</dbReference>
<dbReference type="Proteomes" id="UP001178507">
    <property type="component" value="Unassembled WGS sequence"/>
</dbReference>
<dbReference type="AlphaFoldDB" id="A0AA36MXG1"/>
<organism evidence="2 3">
    <name type="scientific">Effrenium voratum</name>
    <dbReference type="NCBI Taxonomy" id="2562239"/>
    <lineage>
        <taxon>Eukaryota</taxon>
        <taxon>Sar</taxon>
        <taxon>Alveolata</taxon>
        <taxon>Dinophyceae</taxon>
        <taxon>Suessiales</taxon>
        <taxon>Symbiodiniaceae</taxon>
        <taxon>Effrenium</taxon>
    </lineage>
</organism>
<dbReference type="Gene3D" id="3.40.50.300">
    <property type="entry name" value="P-loop containing nucleotide triphosphate hydrolases"/>
    <property type="match status" value="1"/>
</dbReference>
<gene>
    <name evidence="2" type="ORF">EVOR1521_LOCUS15572</name>
</gene>
<keyword evidence="3" id="KW-1185">Reference proteome</keyword>
<proteinExistence type="predicted"/>
<sequence length="339" mass="37549">MRLLLLLHLSLSIAVHLRGTLETEPVKLVHVLSMGREASCWVMDLLKNTSHASIFEPLGGLVEGSQIPRHSQSSTDAALQCLYDCHNCTGSEVRKDSLEELQQFCQDADDSESSLPYLVVKTTRIVDHAAISRALPQSYVDSSRFIVLLRDPRGVWASTKPYTSWAIHHIDLVCQLLALQALSLPDLAAVAGNRVLLGVYENWTEDTVSFAQDAARLLGVDADSFADFAKASQRPSEELMPPSWVNTLEASEIEEIETNANCQSYMARVGYTTKSWKSALKSPSELFGPLSEPEKLRLAELRSLQAALTQTLTDQATELPEPWKLEFQRSRANRVPSAS</sequence>
<accession>A0AA36MXG1</accession>
<evidence type="ECO:0000313" key="2">
    <source>
        <dbReference type="EMBL" id="CAJ1390064.1"/>
    </source>
</evidence>
<evidence type="ECO:0000313" key="3">
    <source>
        <dbReference type="Proteomes" id="UP001178507"/>
    </source>
</evidence>
<dbReference type="InterPro" id="IPR027417">
    <property type="entry name" value="P-loop_NTPase"/>
</dbReference>
<feature type="signal peptide" evidence="1">
    <location>
        <begin position="1"/>
        <end position="19"/>
    </location>
</feature>
<comment type="caution">
    <text evidence="2">The sequence shown here is derived from an EMBL/GenBank/DDBJ whole genome shotgun (WGS) entry which is preliminary data.</text>
</comment>
<feature type="chain" id="PRO_5041324291" description="Sulfotransferase" evidence="1">
    <location>
        <begin position="20"/>
        <end position="339"/>
    </location>
</feature>